<sequence>MPDIRSLELKPDCSKRAIETILAELEQDELERLAIDIIREQRCRLAKAQELYELLDTLEQGSGEGSLVGQRRHEYRLALVMMKAHHPIAATVINKLGYMPPLPEDMIRQ</sequence>
<evidence type="ECO:0000313" key="1">
    <source>
        <dbReference type="EMBL" id="MCO6410876.1"/>
    </source>
</evidence>
<name>A0ABT1CXD8_9HYPH</name>
<proteinExistence type="predicted"/>
<evidence type="ECO:0000313" key="2">
    <source>
        <dbReference type="Proteomes" id="UP001320715"/>
    </source>
</evidence>
<reference evidence="1 2" key="1">
    <citation type="submission" date="2020-01" db="EMBL/GenBank/DDBJ databases">
        <title>Genomes of bacteria type strains.</title>
        <authorList>
            <person name="Chen J."/>
            <person name="Zhu S."/>
            <person name="Yang J."/>
        </authorList>
    </citation>
    <scope>NUCLEOTIDE SEQUENCE [LARGE SCALE GENOMIC DNA]</scope>
    <source>
        <strain evidence="1 2">DSM 16655</strain>
    </source>
</reference>
<comment type="caution">
    <text evidence="1">The sequence shown here is derived from an EMBL/GenBank/DDBJ whole genome shotgun (WGS) entry which is preliminary data.</text>
</comment>
<dbReference type="InterPro" id="IPR036336">
    <property type="entry name" value="Tscrpt_rep_TraM_sf"/>
</dbReference>
<dbReference type="Gene3D" id="1.10.287.160">
    <property type="entry name" value="HR1 repeat"/>
    <property type="match status" value="1"/>
</dbReference>
<dbReference type="RefSeq" id="WP_252917511.1">
    <property type="nucleotide sequence ID" value="NZ_JAAAML010000005.1"/>
</dbReference>
<keyword evidence="2" id="KW-1185">Reference proteome</keyword>
<dbReference type="EMBL" id="JAAAML010000005">
    <property type="protein sequence ID" value="MCO6410876.1"/>
    <property type="molecule type" value="Genomic_DNA"/>
</dbReference>
<protein>
    <submittedName>
        <fullName evidence="1">Uncharacterized protein</fullName>
    </submittedName>
</protein>
<organism evidence="1 2">
    <name type="scientific">Hoeflea alexandrii</name>
    <dbReference type="NCBI Taxonomy" id="288436"/>
    <lineage>
        <taxon>Bacteria</taxon>
        <taxon>Pseudomonadati</taxon>
        <taxon>Pseudomonadota</taxon>
        <taxon>Alphaproteobacteria</taxon>
        <taxon>Hyphomicrobiales</taxon>
        <taxon>Rhizobiaceae</taxon>
        <taxon>Hoeflea</taxon>
    </lineage>
</organism>
<gene>
    <name evidence="1" type="ORF">GTW23_22045</name>
</gene>
<dbReference type="InterPro" id="IPR015309">
    <property type="entry name" value="Tscrpt_rep_TraM"/>
</dbReference>
<dbReference type="SUPFAM" id="SSF109631">
    <property type="entry name" value="Transcriptional repressor TraM"/>
    <property type="match status" value="1"/>
</dbReference>
<dbReference type="Pfam" id="PF09228">
    <property type="entry name" value="Prok-TraM"/>
    <property type="match status" value="1"/>
</dbReference>
<dbReference type="Proteomes" id="UP001320715">
    <property type="component" value="Unassembled WGS sequence"/>
</dbReference>
<accession>A0ABT1CXD8</accession>